<sequence>MMKRFWGLLIVISELAFAYGGFGTKALFVNFLGLKQRLNEYNYEWWGRDSFHLTQPLWWLEGQGQGGAGPVTFGGGGAVTFRSTKTDSLGAKIAGVAGSFKFGYPVRLTSFLEVQPNVDFGINSLLIFVHSRESGMSNFNRWFLTWGFNVLPAVTATGRFRSGVSSWAGIYVTGGYLIPLGSQNWYGSELPPEFSVRGWAIGAGLIFGRMAPKPFRI</sequence>
<name>A0A7V3V0I1_UNCW3</name>
<comment type="caution">
    <text evidence="1">The sequence shown here is derived from an EMBL/GenBank/DDBJ whole genome shotgun (WGS) entry which is preliminary data.</text>
</comment>
<dbReference type="EMBL" id="DTMZ01000165">
    <property type="protein sequence ID" value="HGD13741.1"/>
    <property type="molecule type" value="Genomic_DNA"/>
</dbReference>
<organism evidence="1">
    <name type="scientific">candidate division WOR-3 bacterium</name>
    <dbReference type="NCBI Taxonomy" id="2052148"/>
    <lineage>
        <taxon>Bacteria</taxon>
        <taxon>Bacteria division WOR-3</taxon>
    </lineage>
</organism>
<gene>
    <name evidence="1" type="ORF">ENX16_06680</name>
</gene>
<evidence type="ECO:0000313" key="1">
    <source>
        <dbReference type="EMBL" id="HGD13741.1"/>
    </source>
</evidence>
<accession>A0A7V3V0I1</accession>
<proteinExistence type="predicted"/>
<dbReference type="AlphaFoldDB" id="A0A7V3V0I1"/>
<reference evidence="1" key="1">
    <citation type="journal article" date="2020" name="mSystems">
        <title>Genome- and Community-Level Interaction Insights into Carbon Utilization and Element Cycling Functions of Hydrothermarchaeota in Hydrothermal Sediment.</title>
        <authorList>
            <person name="Zhou Z."/>
            <person name="Liu Y."/>
            <person name="Xu W."/>
            <person name="Pan J."/>
            <person name="Luo Z.H."/>
            <person name="Li M."/>
        </authorList>
    </citation>
    <scope>NUCLEOTIDE SEQUENCE [LARGE SCALE GENOMIC DNA]</scope>
    <source>
        <strain evidence="1">SpSt-914</strain>
    </source>
</reference>
<protein>
    <submittedName>
        <fullName evidence="1">Uncharacterized protein</fullName>
    </submittedName>
</protein>